<dbReference type="AlphaFoldDB" id="A0A1Z3N5H4"/>
<feature type="signal peptide" evidence="1">
    <location>
        <begin position="1"/>
        <end position="32"/>
    </location>
</feature>
<evidence type="ECO:0000313" key="2">
    <source>
        <dbReference type="EMBL" id="ASD62726.1"/>
    </source>
</evidence>
<name>A0A1Z3N5H4_BDEBC</name>
<dbReference type="Gene3D" id="2.40.160.60">
    <property type="entry name" value="Outer membrane protein transport protein (OMPP1/FadL/TodX)"/>
    <property type="match status" value="1"/>
</dbReference>
<feature type="chain" id="PRO_5012803095" description="PorV/PorQ family protein" evidence="1">
    <location>
        <begin position="33"/>
        <end position="402"/>
    </location>
</feature>
<dbReference type="EMBL" id="CP020946">
    <property type="protein sequence ID" value="ASD62726.1"/>
    <property type="molecule type" value="Genomic_DNA"/>
</dbReference>
<evidence type="ECO:0008006" key="4">
    <source>
        <dbReference type="Google" id="ProtNLM"/>
    </source>
</evidence>
<keyword evidence="1" id="KW-0732">Signal</keyword>
<proteinExistence type="predicted"/>
<gene>
    <name evidence="2" type="ORF">B9G79_03655</name>
</gene>
<reference evidence="2 3" key="1">
    <citation type="submission" date="2017-04" db="EMBL/GenBank/DDBJ databases">
        <title>Whole genome sequence of Bdellovibrio bacteriovorus strain SSB218315.</title>
        <authorList>
            <person name="Oyedara O."/>
            <person name="Rodriguez-Perez M.A."/>
        </authorList>
    </citation>
    <scope>NUCLEOTIDE SEQUENCE [LARGE SCALE GENOMIC DNA]</scope>
    <source>
        <strain evidence="2 3">SSB218315</strain>
    </source>
</reference>
<evidence type="ECO:0000256" key="1">
    <source>
        <dbReference type="SAM" id="SignalP"/>
    </source>
</evidence>
<organism evidence="2 3">
    <name type="scientific">Bdellovibrio bacteriovorus</name>
    <dbReference type="NCBI Taxonomy" id="959"/>
    <lineage>
        <taxon>Bacteria</taxon>
        <taxon>Pseudomonadati</taxon>
        <taxon>Bdellovibrionota</taxon>
        <taxon>Bdellovibrionia</taxon>
        <taxon>Bdellovibrionales</taxon>
        <taxon>Pseudobdellovibrionaceae</taxon>
        <taxon>Bdellovibrio</taxon>
    </lineage>
</organism>
<sequence>MVRILEAKLMFNRGFLFLAGLSAMITTVSAQAESISTTIHHHYQAPRALGMGDAFVAVANDYSAMFYNPAGLARREDGQINLSLTAGGTPGAMDFYNEFSDIDKSNQTDQQKQQAYLELIEKNYGEVYSMRIAPMEGFWVRPNWGIALIPADVSVEMAMHQQVGPTVNTTVYADTTLALSYADDVKGVDHGRLSWGVTGKFVNRGFYSRPISSTDFANGDEIIKKEDMLEGYTIDADIGFLWTPELPDSGLWSVLRLASPTVGLVVRNVAETGFGSSLKLLNKEGQNGEPEKLYRVVDIGTRWEYPSMWIFGGRGVLDVRDLGHPDFNWRKGVHLGFEFDWTVSTWWKGHYRVGLKESFWTAGISAELGIFNLDFASYADDVGTRNTPVESRVYMTRLNLDF</sequence>
<evidence type="ECO:0000313" key="3">
    <source>
        <dbReference type="Proteomes" id="UP000197003"/>
    </source>
</evidence>
<protein>
    <recommendedName>
        <fullName evidence="4">PorV/PorQ family protein</fullName>
    </recommendedName>
</protein>
<dbReference type="OrthoDB" id="5290811at2"/>
<accession>A0A1Z3N5H4</accession>
<dbReference type="Proteomes" id="UP000197003">
    <property type="component" value="Chromosome"/>
</dbReference>